<evidence type="ECO:0000313" key="2">
    <source>
        <dbReference type="EMBL" id="KZT59078.1"/>
    </source>
</evidence>
<dbReference type="EMBL" id="KV423944">
    <property type="protein sequence ID" value="KZT59078.1"/>
    <property type="molecule type" value="Genomic_DNA"/>
</dbReference>
<dbReference type="Proteomes" id="UP000076842">
    <property type="component" value="Unassembled WGS sequence"/>
</dbReference>
<evidence type="ECO:0000256" key="1">
    <source>
        <dbReference type="SAM" id="MobiDB-lite"/>
    </source>
</evidence>
<dbReference type="AlphaFoldDB" id="A0A165HBB9"/>
<name>A0A165HBB9_9BASI</name>
<keyword evidence="3" id="KW-1185">Reference proteome</keyword>
<sequence>MRLKPTLAEHYYDMVFGHEAALDKVRGLPHIVDISEDLAELDAIAFPKSCAVELRLLKELVALAWAGADYEEVLNEWNTTDVTENSLKDEEFEFFIYWGANRGEGEIDEDDSKEEEGEDSDSPQEESASKETSQQVV</sequence>
<dbReference type="InParanoid" id="A0A165HBB9"/>
<organism evidence="2 3">
    <name type="scientific">Calocera cornea HHB12733</name>
    <dbReference type="NCBI Taxonomy" id="1353952"/>
    <lineage>
        <taxon>Eukaryota</taxon>
        <taxon>Fungi</taxon>
        <taxon>Dikarya</taxon>
        <taxon>Basidiomycota</taxon>
        <taxon>Agaricomycotina</taxon>
        <taxon>Dacrymycetes</taxon>
        <taxon>Dacrymycetales</taxon>
        <taxon>Dacrymycetaceae</taxon>
        <taxon>Calocera</taxon>
    </lineage>
</organism>
<accession>A0A165HBB9</accession>
<proteinExistence type="predicted"/>
<reference evidence="2 3" key="1">
    <citation type="journal article" date="2016" name="Mol. Biol. Evol.">
        <title>Comparative Genomics of Early-Diverging Mushroom-Forming Fungi Provides Insights into the Origins of Lignocellulose Decay Capabilities.</title>
        <authorList>
            <person name="Nagy L.G."/>
            <person name="Riley R."/>
            <person name="Tritt A."/>
            <person name="Adam C."/>
            <person name="Daum C."/>
            <person name="Floudas D."/>
            <person name="Sun H."/>
            <person name="Yadav J.S."/>
            <person name="Pangilinan J."/>
            <person name="Larsson K.H."/>
            <person name="Matsuura K."/>
            <person name="Barry K."/>
            <person name="Labutti K."/>
            <person name="Kuo R."/>
            <person name="Ohm R.A."/>
            <person name="Bhattacharya S.S."/>
            <person name="Shirouzu T."/>
            <person name="Yoshinaga Y."/>
            <person name="Martin F.M."/>
            <person name="Grigoriev I.V."/>
            <person name="Hibbett D.S."/>
        </authorList>
    </citation>
    <scope>NUCLEOTIDE SEQUENCE [LARGE SCALE GENOMIC DNA]</scope>
    <source>
        <strain evidence="2 3">HHB12733</strain>
    </source>
</reference>
<protein>
    <submittedName>
        <fullName evidence="2">Uncharacterized protein</fullName>
    </submittedName>
</protein>
<feature type="compositionally biased region" description="Acidic residues" evidence="1">
    <location>
        <begin position="106"/>
        <end position="124"/>
    </location>
</feature>
<feature type="region of interest" description="Disordered" evidence="1">
    <location>
        <begin position="103"/>
        <end position="137"/>
    </location>
</feature>
<gene>
    <name evidence="2" type="ORF">CALCODRAFT_516337</name>
</gene>
<evidence type="ECO:0000313" key="3">
    <source>
        <dbReference type="Proteomes" id="UP000076842"/>
    </source>
</evidence>